<evidence type="ECO:0000313" key="6">
    <source>
        <dbReference type="Proteomes" id="UP000218896"/>
    </source>
</evidence>
<dbReference type="PANTHER" id="PTHR46124">
    <property type="entry name" value="D-AMINOACYL-TRNA DEACYLASE"/>
    <property type="match status" value="1"/>
</dbReference>
<dbReference type="CDD" id="cd01310">
    <property type="entry name" value="TatD_DNAse"/>
    <property type="match status" value="1"/>
</dbReference>
<dbReference type="InterPro" id="IPR018228">
    <property type="entry name" value="DNase_TatD-rel_CS"/>
</dbReference>
<dbReference type="AlphaFoldDB" id="A0A2A2FB72"/>
<dbReference type="PANTHER" id="PTHR46124:SF2">
    <property type="entry name" value="D-AMINOACYL-TRNA DEACYLASE"/>
    <property type="match status" value="1"/>
</dbReference>
<dbReference type="PROSITE" id="PS01090">
    <property type="entry name" value="TATD_2"/>
    <property type="match status" value="1"/>
</dbReference>
<proteinExistence type="inferred from homology"/>
<dbReference type="NCBIfam" id="TIGR00010">
    <property type="entry name" value="YchF/TatD family DNA exonuclease"/>
    <property type="match status" value="1"/>
</dbReference>
<evidence type="ECO:0000256" key="1">
    <source>
        <dbReference type="ARBA" id="ARBA00009275"/>
    </source>
</evidence>
<keyword evidence="6" id="KW-1185">Reference proteome</keyword>
<evidence type="ECO:0000256" key="3">
    <source>
        <dbReference type="ARBA" id="ARBA00022801"/>
    </source>
</evidence>
<feature type="binding site" evidence="4">
    <location>
        <position position="143"/>
    </location>
    <ligand>
        <name>a divalent metal cation</name>
        <dbReference type="ChEBI" id="CHEBI:60240"/>
        <label>2</label>
    </ligand>
</feature>
<comment type="caution">
    <text evidence="5">The sequence shown here is derived from an EMBL/GenBank/DDBJ whole genome shotgun (WGS) entry which is preliminary data.</text>
</comment>
<comment type="similarity">
    <text evidence="1">Belongs to the metallo-dependent hydrolases superfamily. TatD-type hydrolase family.</text>
</comment>
<dbReference type="InterPro" id="IPR032466">
    <property type="entry name" value="Metal_Hydrolase"/>
</dbReference>
<feature type="binding site" evidence="4">
    <location>
        <position position="20"/>
    </location>
    <ligand>
        <name>a divalent metal cation</name>
        <dbReference type="ChEBI" id="CHEBI:60240"/>
        <label>1</label>
    </ligand>
</feature>
<keyword evidence="3 5" id="KW-0378">Hydrolase</keyword>
<dbReference type="PIRSF" id="PIRSF005902">
    <property type="entry name" value="DNase_TatD"/>
    <property type="match status" value="1"/>
</dbReference>
<sequence length="276" mass="31506">MSKHKRRPVPVFEHPIIETHCHLDYLQGEPVEDVVMAAEQVNIERLITITVSPDNLETVQHLVGAHPRVYGTQGIHPHQADNWHDGLDPFIREAMAASPKRLLAIGEIGLDYHYDFSDPETQKSVFRKQLQMASELDKPVVIHTRDADEDTMEILKEFEGSLKQRGVVHSYTSGETLARYALEQGWYIGFNGICTFKKAENVREIIDLTPADRILLETDSPYLAPVPYRGKENMPYYLPFVGEFIAQHKGLDVEEFLAQAYRNSEAVFFRNSTQEA</sequence>
<keyword evidence="2 4" id="KW-0479">Metal-binding</keyword>
<dbReference type="InterPro" id="IPR015991">
    <property type="entry name" value="TatD/YcfH-like"/>
</dbReference>
<dbReference type="GO" id="GO:0004536">
    <property type="term" value="F:DNA nuclease activity"/>
    <property type="evidence" value="ECO:0007669"/>
    <property type="project" value="InterPro"/>
</dbReference>
<dbReference type="Proteomes" id="UP000218896">
    <property type="component" value="Unassembled WGS sequence"/>
</dbReference>
<feature type="binding site" evidence="4">
    <location>
        <position position="219"/>
    </location>
    <ligand>
        <name>a divalent metal cation</name>
        <dbReference type="ChEBI" id="CHEBI:60240"/>
        <label>1</label>
    </ligand>
</feature>
<evidence type="ECO:0000256" key="2">
    <source>
        <dbReference type="ARBA" id="ARBA00022723"/>
    </source>
</evidence>
<dbReference type="RefSeq" id="WP_095615962.1">
    <property type="nucleotide sequence ID" value="NZ_NSKD01000001.1"/>
</dbReference>
<feature type="binding site" evidence="4">
    <location>
        <position position="169"/>
    </location>
    <ligand>
        <name>a divalent metal cation</name>
        <dbReference type="ChEBI" id="CHEBI:60240"/>
        <label>2</label>
    </ligand>
</feature>
<evidence type="ECO:0000313" key="5">
    <source>
        <dbReference type="EMBL" id="PAU81862.1"/>
    </source>
</evidence>
<dbReference type="GO" id="GO:0046872">
    <property type="term" value="F:metal ion binding"/>
    <property type="evidence" value="ECO:0007669"/>
    <property type="project" value="UniProtKB-KW"/>
</dbReference>
<organism evidence="5 6">
    <name type="scientific">Halovibrio salipaludis</name>
    <dbReference type="NCBI Taxonomy" id="2032626"/>
    <lineage>
        <taxon>Bacteria</taxon>
        <taxon>Pseudomonadati</taxon>
        <taxon>Pseudomonadota</taxon>
        <taxon>Gammaproteobacteria</taxon>
        <taxon>Oceanospirillales</taxon>
        <taxon>Halomonadaceae</taxon>
        <taxon>Halovibrio</taxon>
    </lineage>
</organism>
<dbReference type="SUPFAM" id="SSF51556">
    <property type="entry name" value="Metallo-dependent hydrolases"/>
    <property type="match status" value="1"/>
</dbReference>
<dbReference type="InterPro" id="IPR001130">
    <property type="entry name" value="TatD-like"/>
</dbReference>
<gene>
    <name evidence="5" type="ORF">CK501_01540</name>
</gene>
<reference evidence="5 6" key="1">
    <citation type="submission" date="2017-08" db="EMBL/GenBank/DDBJ databases">
        <title>Halovibrio sewagensis sp. nov., isolated from wastewater of high salinity.</title>
        <authorList>
            <person name="Dong X."/>
            <person name="Zhang G."/>
        </authorList>
    </citation>
    <scope>NUCLEOTIDE SEQUENCE [LARGE SCALE GENOMIC DNA]</scope>
    <source>
        <strain evidence="5 6">YL5-2</strain>
    </source>
</reference>
<accession>A0A2A2FB72</accession>
<protein>
    <submittedName>
        <fullName evidence="5">Hydrolase TatD</fullName>
    </submittedName>
</protein>
<name>A0A2A2FB72_9GAMM</name>
<dbReference type="EMBL" id="NSKD01000001">
    <property type="protein sequence ID" value="PAU81862.1"/>
    <property type="molecule type" value="Genomic_DNA"/>
</dbReference>
<dbReference type="Gene3D" id="3.20.20.140">
    <property type="entry name" value="Metal-dependent hydrolases"/>
    <property type="match status" value="1"/>
</dbReference>
<dbReference type="OrthoDB" id="9810005at2"/>
<feature type="binding site" evidence="4">
    <location>
        <position position="107"/>
    </location>
    <ligand>
        <name>a divalent metal cation</name>
        <dbReference type="ChEBI" id="CHEBI:60240"/>
        <label>1</label>
    </ligand>
</feature>
<dbReference type="FunFam" id="3.20.20.140:FF:000005">
    <property type="entry name" value="TatD family hydrolase"/>
    <property type="match status" value="1"/>
</dbReference>
<dbReference type="GO" id="GO:0016788">
    <property type="term" value="F:hydrolase activity, acting on ester bonds"/>
    <property type="evidence" value="ECO:0007669"/>
    <property type="project" value="InterPro"/>
</dbReference>
<evidence type="ECO:0000256" key="4">
    <source>
        <dbReference type="PIRSR" id="PIRSR005902-1"/>
    </source>
</evidence>
<dbReference type="Pfam" id="PF01026">
    <property type="entry name" value="TatD_DNase"/>
    <property type="match status" value="1"/>
</dbReference>
<feature type="binding site" evidence="4">
    <location>
        <position position="22"/>
    </location>
    <ligand>
        <name>a divalent metal cation</name>
        <dbReference type="ChEBI" id="CHEBI:60240"/>
        <label>1</label>
    </ligand>
</feature>